<name>A0AAU9VC14_EUPED</name>
<evidence type="ECO:0000313" key="1">
    <source>
        <dbReference type="EMBL" id="CAH2107674.1"/>
    </source>
</evidence>
<evidence type="ECO:0000313" key="2">
    <source>
        <dbReference type="Proteomes" id="UP001153954"/>
    </source>
</evidence>
<comment type="caution">
    <text evidence="1">The sequence shown here is derived from an EMBL/GenBank/DDBJ whole genome shotgun (WGS) entry which is preliminary data.</text>
</comment>
<proteinExistence type="predicted"/>
<protein>
    <submittedName>
        <fullName evidence="1">Uncharacterized protein</fullName>
    </submittedName>
</protein>
<dbReference type="AlphaFoldDB" id="A0AAU9VC14"/>
<dbReference type="EMBL" id="CAKOGL010000030">
    <property type="protein sequence ID" value="CAH2107674.1"/>
    <property type="molecule type" value="Genomic_DNA"/>
</dbReference>
<organism evidence="1 2">
    <name type="scientific">Euphydryas editha</name>
    <name type="common">Edith's checkerspot</name>
    <dbReference type="NCBI Taxonomy" id="104508"/>
    <lineage>
        <taxon>Eukaryota</taxon>
        <taxon>Metazoa</taxon>
        <taxon>Ecdysozoa</taxon>
        <taxon>Arthropoda</taxon>
        <taxon>Hexapoda</taxon>
        <taxon>Insecta</taxon>
        <taxon>Pterygota</taxon>
        <taxon>Neoptera</taxon>
        <taxon>Endopterygota</taxon>
        <taxon>Lepidoptera</taxon>
        <taxon>Glossata</taxon>
        <taxon>Ditrysia</taxon>
        <taxon>Papilionoidea</taxon>
        <taxon>Nymphalidae</taxon>
        <taxon>Nymphalinae</taxon>
        <taxon>Euphydryas</taxon>
    </lineage>
</organism>
<keyword evidence="2" id="KW-1185">Reference proteome</keyword>
<reference evidence="1" key="1">
    <citation type="submission" date="2022-03" db="EMBL/GenBank/DDBJ databases">
        <authorList>
            <person name="Tunstrom K."/>
        </authorList>
    </citation>
    <scope>NUCLEOTIDE SEQUENCE</scope>
</reference>
<accession>A0AAU9VC14</accession>
<gene>
    <name evidence="1" type="ORF">EEDITHA_LOCUS21683</name>
</gene>
<dbReference type="Proteomes" id="UP001153954">
    <property type="component" value="Unassembled WGS sequence"/>
</dbReference>
<sequence length="131" mass="13400">MVDLKEIGIDGGLKIRRATTGARLLELPKGQTPEMAGRLAKTMQAVLGSIARVFQPMKHASLRVSRLDDSVSCEMVATAAAKVSQCVAGSIKAGTITVGPGGLGCTIVIFPIPATKALAKTGRLLVGSASA</sequence>